<comment type="caution">
    <text evidence="2">The sequence shown here is derived from an EMBL/GenBank/DDBJ whole genome shotgun (WGS) entry which is preliminary data.</text>
</comment>
<protein>
    <recommendedName>
        <fullName evidence="4">DUF3298 domain-containing protein</fullName>
    </recommendedName>
</protein>
<keyword evidence="1" id="KW-0472">Membrane</keyword>
<name>A0A9D1G685_9FIRM</name>
<dbReference type="EMBL" id="DVJS01000254">
    <property type="protein sequence ID" value="HIS98312.1"/>
    <property type="molecule type" value="Genomic_DNA"/>
</dbReference>
<sequence length="277" mass="31147">MRDELRDIYMQTELPEELPGVVEAALRRGERRAKSRRRTWHIVSPLAAAFAVFTMVLNTVPTFASAMYEVPVLGDVCRVLTVRSYHYEDETKNVDIEIPAIDVELGDADWAESVNRLIEATIEYEVAQSEQRAEEYYNAFISTGGTPEDYHAIGIEVDYEVYYASEDVLSFAVIKTETLASAYETFHYYNYDLRTGQELKAEDLAGQAWREKAKAALTELMAEPAEGAVYWELDDEALDAAIDGAQLRLSSTGEPVLVFQKYSIGPGSMGRPEITLK</sequence>
<feature type="transmembrane region" description="Helical" evidence="1">
    <location>
        <begin position="39"/>
        <end position="57"/>
    </location>
</feature>
<dbReference type="Gene3D" id="3.30.565.40">
    <property type="entry name" value="Fervidobacterium nodosum Rt17-B1 like"/>
    <property type="match status" value="1"/>
</dbReference>
<proteinExistence type="predicted"/>
<dbReference type="Gene3D" id="3.90.640.20">
    <property type="entry name" value="Heat-shock cognate protein, ATPase"/>
    <property type="match status" value="1"/>
</dbReference>
<dbReference type="Proteomes" id="UP000886876">
    <property type="component" value="Unassembled WGS sequence"/>
</dbReference>
<evidence type="ECO:0000313" key="2">
    <source>
        <dbReference type="EMBL" id="HIS98312.1"/>
    </source>
</evidence>
<gene>
    <name evidence="2" type="ORF">IAD42_10070</name>
</gene>
<organism evidence="2 3">
    <name type="scientific">Candidatus Scatomorpha pullistercoris</name>
    <dbReference type="NCBI Taxonomy" id="2840929"/>
    <lineage>
        <taxon>Bacteria</taxon>
        <taxon>Bacillati</taxon>
        <taxon>Bacillota</taxon>
        <taxon>Clostridia</taxon>
        <taxon>Eubacteriales</taxon>
        <taxon>Candidatus Scatomorpha</taxon>
    </lineage>
</organism>
<accession>A0A9D1G685</accession>
<reference evidence="2" key="1">
    <citation type="submission" date="2020-10" db="EMBL/GenBank/DDBJ databases">
        <authorList>
            <person name="Gilroy R."/>
        </authorList>
    </citation>
    <scope>NUCLEOTIDE SEQUENCE</scope>
    <source>
        <strain evidence="2">ChiHecec3B27-6122</strain>
    </source>
</reference>
<dbReference type="InterPro" id="IPR037126">
    <property type="entry name" value="PdaC/RsiV-like_sf"/>
</dbReference>
<evidence type="ECO:0000313" key="3">
    <source>
        <dbReference type="Proteomes" id="UP000886876"/>
    </source>
</evidence>
<evidence type="ECO:0008006" key="4">
    <source>
        <dbReference type="Google" id="ProtNLM"/>
    </source>
</evidence>
<evidence type="ECO:0000256" key="1">
    <source>
        <dbReference type="SAM" id="Phobius"/>
    </source>
</evidence>
<keyword evidence="1" id="KW-0812">Transmembrane</keyword>
<keyword evidence="1" id="KW-1133">Transmembrane helix</keyword>
<reference evidence="2" key="2">
    <citation type="journal article" date="2021" name="PeerJ">
        <title>Extensive microbial diversity within the chicken gut microbiome revealed by metagenomics and culture.</title>
        <authorList>
            <person name="Gilroy R."/>
            <person name="Ravi A."/>
            <person name="Getino M."/>
            <person name="Pursley I."/>
            <person name="Horton D.L."/>
            <person name="Alikhan N.F."/>
            <person name="Baker D."/>
            <person name="Gharbi K."/>
            <person name="Hall N."/>
            <person name="Watson M."/>
            <person name="Adriaenssens E.M."/>
            <person name="Foster-Nyarko E."/>
            <person name="Jarju S."/>
            <person name="Secka A."/>
            <person name="Antonio M."/>
            <person name="Oren A."/>
            <person name="Chaudhuri R.R."/>
            <person name="La Ragione R."/>
            <person name="Hildebrand F."/>
            <person name="Pallen M.J."/>
        </authorList>
    </citation>
    <scope>NUCLEOTIDE SEQUENCE</scope>
    <source>
        <strain evidence="2">ChiHecec3B27-6122</strain>
    </source>
</reference>
<dbReference type="AlphaFoldDB" id="A0A9D1G685"/>